<protein>
    <submittedName>
        <fullName evidence="3">Uncharacterized protein</fullName>
    </submittedName>
</protein>
<feature type="region of interest" description="Disordered" evidence="1">
    <location>
        <begin position="300"/>
        <end position="329"/>
    </location>
</feature>
<reference evidence="4" key="1">
    <citation type="journal article" date="2013" name="Nature">
        <title>Pan genome of the phytoplankton Emiliania underpins its global distribution.</title>
        <authorList>
            <person name="Read B.A."/>
            <person name="Kegel J."/>
            <person name="Klute M.J."/>
            <person name="Kuo A."/>
            <person name="Lefebvre S.C."/>
            <person name="Maumus F."/>
            <person name="Mayer C."/>
            <person name="Miller J."/>
            <person name="Monier A."/>
            <person name="Salamov A."/>
            <person name="Young J."/>
            <person name="Aguilar M."/>
            <person name="Claverie J.M."/>
            <person name="Frickenhaus S."/>
            <person name="Gonzalez K."/>
            <person name="Herman E.K."/>
            <person name="Lin Y.C."/>
            <person name="Napier J."/>
            <person name="Ogata H."/>
            <person name="Sarno A.F."/>
            <person name="Shmutz J."/>
            <person name="Schroeder D."/>
            <person name="de Vargas C."/>
            <person name="Verret F."/>
            <person name="von Dassow P."/>
            <person name="Valentin K."/>
            <person name="Van de Peer Y."/>
            <person name="Wheeler G."/>
            <person name="Dacks J.B."/>
            <person name="Delwiche C.F."/>
            <person name="Dyhrman S.T."/>
            <person name="Glockner G."/>
            <person name="John U."/>
            <person name="Richards T."/>
            <person name="Worden A.Z."/>
            <person name="Zhang X."/>
            <person name="Grigoriev I.V."/>
            <person name="Allen A.E."/>
            <person name="Bidle K."/>
            <person name="Borodovsky M."/>
            <person name="Bowler C."/>
            <person name="Brownlee C."/>
            <person name="Cock J.M."/>
            <person name="Elias M."/>
            <person name="Gladyshev V.N."/>
            <person name="Groth M."/>
            <person name="Guda C."/>
            <person name="Hadaegh A."/>
            <person name="Iglesias-Rodriguez M.D."/>
            <person name="Jenkins J."/>
            <person name="Jones B.M."/>
            <person name="Lawson T."/>
            <person name="Leese F."/>
            <person name="Lindquist E."/>
            <person name="Lobanov A."/>
            <person name="Lomsadze A."/>
            <person name="Malik S.B."/>
            <person name="Marsh M.E."/>
            <person name="Mackinder L."/>
            <person name="Mock T."/>
            <person name="Mueller-Roeber B."/>
            <person name="Pagarete A."/>
            <person name="Parker M."/>
            <person name="Probert I."/>
            <person name="Quesneville H."/>
            <person name="Raines C."/>
            <person name="Rensing S.A."/>
            <person name="Riano-Pachon D.M."/>
            <person name="Richier S."/>
            <person name="Rokitta S."/>
            <person name="Shiraiwa Y."/>
            <person name="Soanes D.M."/>
            <person name="van der Giezen M."/>
            <person name="Wahlund T.M."/>
            <person name="Williams B."/>
            <person name="Wilson W."/>
            <person name="Wolfe G."/>
            <person name="Wurch L.L."/>
        </authorList>
    </citation>
    <scope>NUCLEOTIDE SEQUENCE</scope>
</reference>
<dbReference type="KEGG" id="ehx:EMIHUDRAFT_207492"/>
<evidence type="ECO:0000256" key="2">
    <source>
        <dbReference type="SAM" id="SignalP"/>
    </source>
</evidence>
<name>A0A0D3JFM0_EMIH1</name>
<evidence type="ECO:0000256" key="1">
    <source>
        <dbReference type="SAM" id="MobiDB-lite"/>
    </source>
</evidence>
<dbReference type="Pfam" id="PF11360">
    <property type="entry name" value="DUF3110"/>
    <property type="match status" value="2"/>
</dbReference>
<feature type="chain" id="PRO_5044195459" evidence="2">
    <location>
        <begin position="29"/>
        <end position="394"/>
    </location>
</feature>
<keyword evidence="2" id="KW-0732">Signal</keyword>
<dbReference type="Proteomes" id="UP000013827">
    <property type="component" value="Unassembled WGS sequence"/>
</dbReference>
<feature type="signal peptide" evidence="2">
    <location>
        <begin position="1"/>
        <end position="28"/>
    </location>
</feature>
<feature type="region of interest" description="Disordered" evidence="1">
    <location>
        <begin position="352"/>
        <end position="394"/>
    </location>
</feature>
<evidence type="ECO:0000313" key="3">
    <source>
        <dbReference type="EnsemblProtists" id="EOD22305"/>
    </source>
</evidence>
<keyword evidence="4" id="KW-1185">Reference proteome</keyword>
<dbReference type="PaxDb" id="2903-EOD22305"/>
<feature type="compositionally biased region" description="Basic and acidic residues" evidence="1">
    <location>
        <begin position="381"/>
        <end position="394"/>
    </location>
</feature>
<dbReference type="HOGENOM" id="CLU_701012_0_0_1"/>
<dbReference type="EnsemblProtists" id="EOD22305">
    <property type="protein sequence ID" value="EOD22305"/>
    <property type="gene ID" value="EMIHUDRAFT_207492"/>
</dbReference>
<accession>A0A0D3JFM0</accession>
<dbReference type="RefSeq" id="XP_005774734.1">
    <property type="nucleotide sequence ID" value="XM_005774677.1"/>
</dbReference>
<dbReference type="GeneID" id="17267852"/>
<proteinExistence type="predicted"/>
<reference evidence="3" key="2">
    <citation type="submission" date="2024-10" db="UniProtKB">
        <authorList>
            <consortium name="EnsemblProtists"/>
        </authorList>
    </citation>
    <scope>IDENTIFICATION</scope>
</reference>
<organism evidence="3 4">
    <name type="scientific">Emiliania huxleyi (strain CCMP1516)</name>
    <dbReference type="NCBI Taxonomy" id="280463"/>
    <lineage>
        <taxon>Eukaryota</taxon>
        <taxon>Haptista</taxon>
        <taxon>Haptophyta</taxon>
        <taxon>Prymnesiophyceae</taxon>
        <taxon>Isochrysidales</taxon>
        <taxon>Noelaerhabdaceae</taxon>
        <taxon>Emiliania</taxon>
    </lineage>
</organism>
<feature type="compositionally biased region" description="Polar residues" evidence="1">
    <location>
        <begin position="318"/>
        <end position="329"/>
    </location>
</feature>
<sequence>MSSGGCTFTPRPCSAALLILSFLVPAPALLLSGPAAVPSLRASVSRHPAVPGLRASVLLSAPSGDAEGNDDELSDAPMMEELRCRMREVQANDALLSRLGSIPHAFVLVFDPDTEDEAVYSIELPPDEAEAEASRKPVHSVVAFEDEEEAKAYAASVIHELEEGEPSIQALDLEALVVSSREAHFRVALAEDYPDPLEDSVWVLTYDAHTSDAFFFSLSLNGTRSVVCFREEAAALRCRATLAERGGAAPKPRQLLLEEVLDYIDPDPLGGDGDEDGDGLDPLDVCLVDEVVEVYDGEASLGAPMEPDSQGRGAPTLAPSSLGLSARQLSSPRQLRRCCANEARAMLESLYEADSAAPGPELVDGIAPATEGEGGGEDEGPAERYKWGDQEIKQ</sequence>
<dbReference type="AlphaFoldDB" id="A0A0D3JFM0"/>
<dbReference type="InterPro" id="IPR021503">
    <property type="entry name" value="DUF3110"/>
</dbReference>
<evidence type="ECO:0000313" key="4">
    <source>
        <dbReference type="Proteomes" id="UP000013827"/>
    </source>
</evidence>